<dbReference type="Proteomes" id="UP001500102">
    <property type="component" value="Unassembled WGS sequence"/>
</dbReference>
<evidence type="ECO:0000313" key="4">
    <source>
        <dbReference type="Proteomes" id="UP001500102"/>
    </source>
</evidence>
<reference evidence="3 4" key="1">
    <citation type="journal article" date="2019" name="Int. J. Syst. Evol. Microbiol.">
        <title>The Global Catalogue of Microorganisms (GCM) 10K type strain sequencing project: providing services to taxonomists for standard genome sequencing and annotation.</title>
        <authorList>
            <consortium name="The Broad Institute Genomics Platform"/>
            <consortium name="The Broad Institute Genome Sequencing Center for Infectious Disease"/>
            <person name="Wu L."/>
            <person name="Ma J."/>
        </authorList>
    </citation>
    <scope>NUCLEOTIDE SEQUENCE [LARGE SCALE GENOMIC DNA]</scope>
    <source>
        <strain evidence="3 4">JCM 15921</strain>
    </source>
</reference>
<proteinExistence type="predicted"/>
<organism evidence="3 4">
    <name type="scientific">Arthrobacter humicola</name>
    <dbReference type="NCBI Taxonomy" id="409291"/>
    <lineage>
        <taxon>Bacteria</taxon>
        <taxon>Bacillati</taxon>
        <taxon>Actinomycetota</taxon>
        <taxon>Actinomycetes</taxon>
        <taxon>Micrococcales</taxon>
        <taxon>Micrococcaceae</taxon>
        <taxon>Arthrobacter</taxon>
    </lineage>
</organism>
<gene>
    <name evidence="3" type="ORF">GCM10009825_22560</name>
</gene>
<evidence type="ECO:0000256" key="2">
    <source>
        <dbReference type="SAM" id="SignalP"/>
    </source>
</evidence>
<feature type="region of interest" description="Disordered" evidence="1">
    <location>
        <begin position="38"/>
        <end position="114"/>
    </location>
</feature>
<feature type="compositionally biased region" description="Polar residues" evidence="1">
    <location>
        <begin position="47"/>
        <end position="56"/>
    </location>
</feature>
<name>A0ABN2Z500_9MICC</name>
<evidence type="ECO:0000256" key="1">
    <source>
        <dbReference type="SAM" id="MobiDB-lite"/>
    </source>
</evidence>
<evidence type="ECO:0000313" key="3">
    <source>
        <dbReference type="EMBL" id="GAA2136911.1"/>
    </source>
</evidence>
<dbReference type="EMBL" id="BAAAQB010000030">
    <property type="protein sequence ID" value="GAA2136911.1"/>
    <property type="molecule type" value="Genomic_DNA"/>
</dbReference>
<accession>A0ABN2Z500</accession>
<feature type="chain" id="PRO_5046851511" evidence="2">
    <location>
        <begin position="24"/>
        <end position="228"/>
    </location>
</feature>
<comment type="caution">
    <text evidence="3">The sequence shown here is derived from an EMBL/GenBank/DDBJ whole genome shotgun (WGS) entry which is preliminary data.</text>
</comment>
<keyword evidence="2" id="KW-0732">Signal</keyword>
<feature type="signal peptide" evidence="2">
    <location>
        <begin position="1"/>
        <end position="23"/>
    </location>
</feature>
<keyword evidence="4" id="KW-1185">Reference proteome</keyword>
<feature type="compositionally biased region" description="Pro residues" evidence="1">
    <location>
        <begin position="92"/>
        <end position="105"/>
    </location>
</feature>
<sequence length="228" mass="22287">MKAKMLVIVGVGVAAIFGGTALALDQKTAGPAADSSVAAAAGNSVPTAQSSANPSKTEAGTGTGATEGTATPTGGSAGGPSRAPGREVLPPASAPPSGLPAPSAPPALIRTPLPPTASAQGKIVDGFPIEVLRFPEGSVVVSTGVSATDGALQVAADAIVASSQDSVVGHFQQILGPLKFWSEPVRSAEGQRAVRFSRGKDSLTLTTSTTGTGGTRFMLLGNLHPAGG</sequence>
<protein>
    <submittedName>
        <fullName evidence="3">Uncharacterized protein</fullName>
    </submittedName>
</protein>
<feature type="compositionally biased region" description="Low complexity" evidence="1">
    <location>
        <begin position="57"/>
        <end position="83"/>
    </location>
</feature>